<protein>
    <submittedName>
        <fullName evidence="6">DEAD/DEAH box helicase family protein</fullName>
    </submittedName>
</protein>
<evidence type="ECO:0000256" key="1">
    <source>
        <dbReference type="ARBA" id="ARBA00022741"/>
    </source>
</evidence>
<evidence type="ECO:0000259" key="5">
    <source>
        <dbReference type="PROSITE" id="PS51194"/>
    </source>
</evidence>
<dbReference type="Pfam" id="PF00271">
    <property type="entry name" value="Helicase_C"/>
    <property type="match status" value="1"/>
</dbReference>
<evidence type="ECO:0000313" key="7">
    <source>
        <dbReference type="Proteomes" id="UP000600565"/>
    </source>
</evidence>
<dbReference type="SMART" id="SM00487">
    <property type="entry name" value="DEXDc"/>
    <property type="match status" value="1"/>
</dbReference>
<dbReference type="SUPFAM" id="SSF52540">
    <property type="entry name" value="P-loop containing nucleoside triphosphate hydrolases"/>
    <property type="match status" value="1"/>
</dbReference>
<reference evidence="6 7" key="1">
    <citation type="submission" date="2020-08" db="EMBL/GenBank/DDBJ databases">
        <title>A Genomic Blueprint of the Chicken Gut Microbiome.</title>
        <authorList>
            <person name="Gilroy R."/>
            <person name="Ravi A."/>
            <person name="Getino M."/>
            <person name="Pursley I."/>
            <person name="Horton D.L."/>
            <person name="Alikhan N.-F."/>
            <person name="Baker D."/>
            <person name="Gharbi K."/>
            <person name="Hall N."/>
            <person name="Watson M."/>
            <person name="Adriaenssens E.M."/>
            <person name="Foster-Nyarko E."/>
            <person name="Jarju S."/>
            <person name="Secka A."/>
            <person name="Antonio M."/>
            <person name="Oren A."/>
            <person name="Chaudhuri R."/>
            <person name="La Ragione R.M."/>
            <person name="Hildebrand F."/>
            <person name="Pallen M.J."/>
        </authorList>
    </citation>
    <scope>NUCLEOTIDE SEQUENCE [LARGE SCALE GENOMIC DNA]</scope>
    <source>
        <strain evidence="6 7">Sa1YVA6</strain>
    </source>
</reference>
<keyword evidence="7" id="KW-1185">Reference proteome</keyword>
<dbReference type="InterPro" id="IPR027417">
    <property type="entry name" value="P-loop_NTPase"/>
</dbReference>
<accession>A0ABR8XHP3</accession>
<dbReference type="InterPro" id="IPR011545">
    <property type="entry name" value="DEAD/DEAH_box_helicase_dom"/>
</dbReference>
<dbReference type="SMART" id="SM00490">
    <property type="entry name" value="HELICc"/>
    <property type="match status" value="1"/>
</dbReference>
<gene>
    <name evidence="6" type="ORF">H9632_00165</name>
</gene>
<sequence length="490" mass="56943">MSTTTISIIKKHYRLFRPISTSKSTASSSSQKHTRYYGFIPEPAIKNFFTGRIWSRMNTPYPQSKIETYIKRGYFDITPAVITEPKLKCRRCLNEQRPKFISFHCAKCQKTCHYCRHCITMGRMCSCDELIMWKKEQPRSRMQKSQVDFTWTGKLTVHQQKAADELLTSLKQNRNHLIHAVCGAGKTEILFAPIYASLKAGKRVCVATPRTDVVLELYPRFQQVFQQITIHALYGGAQNDTQFAQLILATTHQLYRFENAFDVMIVDEADAFPYTYDEALQRAVMKARKAKAPIAFVTATPSTKLLIQQRNEKWGYSFIARRFHGQLLPVPRYQALWNYEKVFYKEKIPQKLKNWVEQRLQNQQPFLIFFPTIELMEQATPLFQHIEPTIESVHSEDPDRKEKVMQLRNEERKGLLTTTILERGITIKNVQVAVVGADNPVFTSSALIQISGRVGRNMHYPSGDIVFFHHGITMEMDQARKKILEMNYYE</sequence>
<feature type="domain" description="Helicase ATP-binding" evidence="4">
    <location>
        <begin position="167"/>
        <end position="306"/>
    </location>
</feature>
<keyword evidence="1" id="KW-0547">Nucleotide-binding</keyword>
<dbReference type="GO" id="GO:0004386">
    <property type="term" value="F:helicase activity"/>
    <property type="evidence" value="ECO:0007669"/>
    <property type="project" value="UniProtKB-KW"/>
</dbReference>
<dbReference type="EMBL" id="JACSPW010000001">
    <property type="protein sequence ID" value="MBD8031458.1"/>
    <property type="molecule type" value="Genomic_DNA"/>
</dbReference>
<keyword evidence="6" id="KW-0378">Hydrolase</keyword>
<organism evidence="6 7">
    <name type="scientific">Solibacillus merdavium</name>
    <dbReference type="NCBI Taxonomy" id="2762218"/>
    <lineage>
        <taxon>Bacteria</taxon>
        <taxon>Bacillati</taxon>
        <taxon>Bacillota</taxon>
        <taxon>Bacilli</taxon>
        <taxon>Bacillales</taxon>
        <taxon>Caryophanaceae</taxon>
        <taxon>Solibacillus</taxon>
    </lineage>
</organism>
<feature type="domain" description="Helicase C-terminal" evidence="5">
    <location>
        <begin position="347"/>
        <end position="490"/>
    </location>
</feature>
<evidence type="ECO:0000256" key="3">
    <source>
        <dbReference type="ARBA" id="ARBA00023125"/>
    </source>
</evidence>
<keyword evidence="2" id="KW-0067">ATP-binding</keyword>
<evidence type="ECO:0000313" key="6">
    <source>
        <dbReference type="EMBL" id="MBD8031458.1"/>
    </source>
</evidence>
<dbReference type="Proteomes" id="UP000600565">
    <property type="component" value="Unassembled WGS sequence"/>
</dbReference>
<keyword evidence="3" id="KW-0238">DNA-binding</keyword>
<comment type="caution">
    <text evidence="6">The sequence shown here is derived from an EMBL/GenBank/DDBJ whole genome shotgun (WGS) entry which is preliminary data.</text>
</comment>
<name>A0ABR8XHP3_9BACL</name>
<dbReference type="PANTHER" id="PTHR30580">
    <property type="entry name" value="PRIMOSOMAL PROTEIN N"/>
    <property type="match status" value="1"/>
</dbReference>
<keyword evidence="6" id="KW-0347">Helicase</keyword>
<dbReference type="PROSITE" id="PS51194">
    <property type="entry name" value="HELICASE_CTER"/>
    <property type="match status" value="1"/>
</dbReference>
<dbReference type="Pfam" id="PF00270">
    <property type="entry name" value="DEAD"/>
    <property type="match status" value="1"/>
</dbReference>
<dbReference type="InterPro" id="IPR001650">
    <property type="entry name" value="Helicase_C-like"/>
</dbReference>
<evidence type="ECO:0000259" key="4">
    <source>
        <dbReference type="PROSITE" id="PS51192"/>
    </source>
</evidence>
<dbReference type="Gene3D" id="3.40.50.300">
    <property type="entry name" value="P-loop containing nucleotide triphosphate hydrolases"/>
    <property type="match status" value="2"/>
</dbReference>
<dbReference type="PROSITE" id="PS51192">
    <property type="entry name" value="HELICASE_ATP_BIND_1"/>
    <property type="match status" value="1"/>
</dbReference>
<dbReference type="InterPro" id="IPR014001">
    <property type="entry name" value="Helicase_ATP-bd"/>
</dbReference>
<proteinExistence type="predicted"/>
<dbReference type="PANTHER" id="PTHR30580:SF1">
    <property type="entry name" value="COMF OPERON PROTEIN 1"/>
    <property type="match status" value="1"/>
</dbReference>
<evidence type="ECO:0000256" key="2">
    <source>
        <dbReference type="ARBA" id="ARBA00022840"/>
    </source>
</evidence>